<organism evidence="2 3">
    <name type="scientific">Nocardioides aromaticivorans</name>
    <dbReference type="NCBI Taxonomy" id="200618"/>
    <lineage>
        <taxon>Bacteria</taxon>
        <taxon>Bacillati</taxon>
        <taxon>Actinomycetota</taxon>
        <taxon>Actinomycetes</taxon>
        <taxon>Propionibacteriales</taxon>
        <taxon>Nocardioidaceae</taxon>
        <taxon>Nocardioides</taxon>
    </lineage>
</organism>
<reference evidence="2 3" key="1">
    <citation type="submission" date="2017-06" db="EMBL/GenBank/DDBJ databases">
        <title>Complete Genome Sequence of the Soil Carbazole-Degrading Bacterium Nocardioides aromaticivorans IC177.</title>
        <authorList>
            <person name="Vejarano F."/>
            <person name="Suzuki-Minakuchi C."/>
            <person name="Ohtsubo Y."/>
            <person name="Tsuda M."/>
            <person name="Okada K."/>
            <person name="Nojiri H."/>
        </authorList>
    </citation>
    <scope>NUCLEOTIDE SEQUENCE [LARGE SCALE GENOMIC DNA]</scope>
    <source>
        <strain evidence="2 3">IC177</strain>
    </source>
</reference>
<proteinExistence type="predicted"/>
<sequence>MVPALVLGAATMLAACGTNDPTTPGAYGEDPGFVTGSPVVFEEGKYPLGEYVDWDDTLRIRADVVGVDGDDSGAWLTLDVRAENTGSRARVLPELELSCDGQESGFGAPVEGEAPRPSRVPADGSVEYQERLSMLGGGARGDSIPKCTGEVTIDLTEQGERSSSTMQAWTVPDDLVDELNERRPTPESGGQQEISPGVLVDVSVASVGGDGRQTWLSVMVNFDSDSGKELPLPPPTLHCAESDDAGQALRDGLTIGGSGGMQVELLMPPGAGGEPLTSCSAPAYVEIGPGRWKLSDDELDYLNEELAREPGRPYNWVATDDSFSSGYQVVVVPDATAAEALEALGPNRRKVSPERFWAIRVAEHDGGVVLFTWGLVDEDKIVALSRLSGLAASYGNTVNGDDHVLVARDGKVVRSFDPFLGQDYVKSKHLPEEKGLDLENDTEPASWTLLERLTKVHITRDWLMDEDHPAYLVK</sequence>
<feature type="region of interest" description="Disordered" evidence="1">
    <location>
        <begin position="100"/>
        <end position="122"/>
    </location>
</feature>
<keyword evidence="3" id="KW-1185">Reference proteome</keyword>
<dbReference type="EMBL" id="CP022295">
    <property type="protein sequence ID" value="QSR25229.1"/>
    <property type="molecule type" value="Genomic_DNA"/>
</dbReference>
<name>A0ABX7PH54_9ACTN</name>
<evidence type="ECO:0000313" key="3">
    <source>
        <dbReference type="Proteomes" id="UP000662818"/>
    </source>
</evidence>
<evidence type="ECO:0000256" key="1">
    <source>
        <dbReference type="SAM" id="MobiDB-lite"/>
    </source>
</evidence>
<evidence type="ECO:0000313" key="2">
    <source>
        <dbReference type="EMBL" id="QSR25229.1"/>
    </source>
</evidence>
<dbReference type="Proteomes" id="UP000662818">
    <property type="component" value="Chromosome"/>
</dbReference>
<gene>
    <name evidence="2" type="ORF">CFH99_06285</name>
</gene>
<protein>
    <submittedName>
        <fullName evidence="2">Uncharacterized protein</fullName>
    </submittedName>
</protein>
<accession>A0ABX7PH54</accession>